<gene>
    <name evidence="4" type="primary">ampH</name>
    <name evidence="4" type="ordered locus">SNE_A13200</name>
</gene>
<accession>F8L8Q4</accession>
<dbReference type="Proteomes" id="UP000000496">
    <property type="component" value="Chromosome gsn.131"/>
</dbReference>
<evidence type="ECO:0000256" key="2">
    <source>
        <dbReference type="SAM" id="SignalP"/>
    </source>
</evidence>
<keyword evidence="5" id="KW-1185">Reference proteome</keyword>
<evidence type="ECO:0000256" key="1">
    <source>
        <dbReference type="ARBA" id="ARBA00038473"/>
    </source>
</evidence>
<dbReference type="Gene3D" id="3.40.710.10">
    <property type="entry name" value="DD-peptidase/beta-lactamase superfamily"/>
    <property type="match status" value="1"/>
</dbReference>
<dbReference type="PANTHER" id="PTHR22935:SF95">
    <property type="entry name" value="BETA-LACTAMASE-LIKE 1-RELATED"/>
    <property type="match status" value="1"/>
</dbReference>
<dbReference type="InterPro" id="IPR012338">
    <property type="entry name" value="Beta-lactam/transpept-like"/>
</dbReference>
<dbReference type="SUPFAM" id="SSF56601">
    <property type="entry name" value="beta-lactamase/transpeptidase-like"/>
    <property type="match status" value="1"/>
</dbReference>
<reference key="1">
    <citation type="journal article" date="2011" name="Mol. Biol. Evol.">
        <title>Unity in variety -- the pan-genome of the Chlamydiae.</title>
        <authorList>
            <person name="Collingro A."/>
            <person name="Tischler P."/>
            <person name="Weinmaier T."/>
            <person name="Penz T."/>
            <person name="Heinz E."/>
            <person name="Brunham R.C."/>
            <person name="Read T.D."/>
            <person name="Bavoil P.M."/>
            <person name="Sachse K."/>
            <person name="Kahane S."/>
            <person name="Friedman M.G."/>
            <person name="Rattei T."/>
            <person name="Myers G.S.A."/>
            <person name="Horn M."/>
        </authorList>
    </citation>
    <scope>NUCLEOTIDE SEQUENCE</scope>
    <source>
        <strain>Z</strain>
    </source>
</reference>
<dbReference type="EMBL" id="FR872582">
    <property type="protein sequence ID" value="CCB89197.1"/>
    <property type="molecule type" value="Genomic_DNA"/>
</dbReference>
<dbReference type="Pfam" id="PF00144">
    <property type="entry name" value="Beta-lactamase"/>
    <property type="match status" value="1"/>
</dbReference>
<reference evidence="4 5" key="2">
    <citation type="journal article" date="2011" name="Mol. Biol. Evol.">
        <title>Unity in variety--the pan-genome of the Chlamydiae.</title>
        <authorList>
            <person name="Collingro A."/>
            <person name="Tischler P."/>
            <person name="Weinmaier T."/>
            <person name="Penz T."/>
            <person name="Heinz E."/>
            <person name="Brunham R.C."/>
            <person name="Read T.D."/>
            <person name="Bavoil P.M."/>
            <person name="Sachse K."/>
            <person name="Kahane S."/>
            <person name="Friedman M.G."/>
            <person name="Rattei T."/>
            <person name="Myers G.S."/>
            <person name="Horn M."/>
        </authorList>
    </citation>
    <scope>NUCLEOTIDE SEQUENCE [LARGE SCALE GENOMIC DNA]</scope>
    <source>
        <strain evidence="5">ATCC VR-1471 / Z</strain>
    </source>
</reference>
<proteinExistence type="inferred from homology"/>
<feature type="domain" description="Beta-lactamase-related" evidence="3">
    <location>
        <begin position="32"/>
        <end position="344"/>
    </location>
</feature>
<dbReference type="PANTHER" id="PTHR22935">
    <property type="entry name" value="PENICILLIN-BINDING PROTEIN"/>
    <property type="match status" value="1"/>
</dbReference>
<comment type="similarity">
    <text evidence="1">Belongs to the beta-lactamase family.</text>
</comment>
<dbReference type="KEGG" id="sng:SNE_A13200"/>
<dbReference type="InterPro" id="IPR001466">
    <property type="entry name" value="Beta-lactam-related"/>
</dbReference>
<keyword evidence="2" id="KW-0732">Signal</keyword>
<sequence>MMMKTKTLLFFLLCLPLALLAKDSLLEQKLIEKVDAFTNEHSVTGIAVAVIGRENHQKFTHIVARGTLSQKSPIPVNQYSEFRIGPVTQLFTAGTLAYFVQEGQVSLNDPISKFLPKSMDLPTYKGQEITLGDLATHTSGLPDLPYNLSSRASFSVSQMFRFLKNYELKRAPGTEYEYSNLGYAFLSNILMRISKRSFPDLVKQLLLDPLHLKDTTFTLTNEQKKRTLTGYEKGRGVSPLEGEKIYSVFIGAGGLHSTAHNMLTFLSFNMGKETTSLNAILPLMQQPYHAFNKFQVGLGWKITSFNAATNLFSIEGLLFGFASYLGMVPEADIGVMIMTSQGDLSVEQLGEEILQLLDQEKS</sequence>
<feature type="chain" id="PRO_5003374083" evidence="2">
    <location>
        <begin position="22"/>
        <end position="362"/>
    </location>
</feature>
<dbReference type="RefSeq" id="WP_013943664.1">
    <property type="nucleotide sequence ID" value="NC_015713.1"/>
</dbReference>
<evidence type="ECO:0000313" key="4">
    <source>
        <dbReference type="EMBL" id="CCB89197.1"/>
    </source>
</evidence>
<evidence type="ECO:0000259" key="3">
    <source>
        <dbReference type="Pfam" id="PF00144"/>
    </source>
</evidence>
<feature type="signal peptide" evidence="2">
    <location>
        <begin position="1"/>
        <end position="21"/>
    </location>
</feature>
<dbReference type="STRING" id="331113.SNE_A13200"/>
<evidence type="ECO:0000313" key="5">
    <source>
        <dbReference type="Proteomes" id="UP000000496"/>
    </source>
</evidence>
<protein>
    <submittedName>
        <fullName evidence="4">Penicillin-binding protein AmpH</fullName>
    </submittedName>
</protein>
<dbReference type="eggNOG" id="COG1680">
    <property type="taxonomic scope" value="Bacteria"/>
</dbReference>
<dbReference type="InterPro" id="IPR051478">
    <property type="entry name" value="Beta-lactamase-like_AB/R"/>
</dbReference>
<organism evidence="4 5">
    <name type="scientific">Simkania negevensis (strain ATCC VR-1471 / DSM 27360 / Z)</name>
    <dbReference type="NCBI Taxonomy" id="331113"/>
    <lineage>
        <taxon>Bacteria</taxon>
        <taxon>Pseudomonadati</taxon>
        <taxon>Chlamydiota</taxon>
        <taxon>Chlamydiia</taxon>
        <taxon>Parachlamydiales</taxon>
        <taxon>Simkaniaceae</taxon>
        <taxon>Simkania</taxon>
    </lineage>
</organism>
<name>F8L8Q4_SIMNZ</name>
<dbReference type="OrthoDB" id="9797709at2"/>
<dbReference type="HOGENOM" id="CLU_020027_7_1_0"/>
<dbReference type="AlphaFoldDB" id="F8L8Q4"/>